<protein>
    <submittedName>
        <fullName evidence="1">SAM-dependent methyltransferase</fullName>
        <ecNumber evidence="1">2.1.1.-</ecNumber>
    </submittedName>
</protein>
<accession>A0ABV8JA70</accession>
<dbReference type="RefSeq" id="WP_378072806.1">
    <property type="nucleotide sequence ID" value="NZ_JBHSBL010000029.1"/>
</dbReference>
<dbReference type="EMBL" id="JBHSBL010000029">
    <property type="protein sequence ID" value="MFC4071935.1"/>
    <property type="molecule type" value="Genomic_DNA"/>
</dbReference>
<dbReference type="GO" id="GO:0008168">
    <property type="term" value="F:methyltransferase activity"/>
    <property type="evidence" value="ECO:0007669"/>
    <property type="project" value="UniProtKB-KW"/>
</dbReference>
<dbReference type="PIRSF" id="PIRSF017393">
    <property type="entry name" value="MTase_SAV2177"/>
    <property type="match status" value="1"/>
</dbReference>
<dbReference type="EC" id="2.1.1.-" evidence="1"/>
<keyword evidence="1" id="KW-0489">Methyltransferase</keyword>
<dbReference type="InterPro" id="IPR029063">
    <property type="entry name" value="SAM-dependent_MTases_sf"/>
</dbReference>
<reference evidence="2" key="1">
    <citation type="journal article" date="2019" name="Int. J. Syst. Evol. Microbiol.">
        <title>The Global Catalogue of Microorganisms (GCM) 10K type strain sequencing project: providing services to taxonomists for standard genome sequencing and annotation.</title>
        <authorList>
            <consortium name="The Broad Institute Genomics Platform"/>
            <consortium name="The Broad Institute Genome Sequencing Center for Infectious Disease"/>
            <person name="Wu L."/>
            <person name="Ma J."/>
        </authorList>
    </citation>
    <scope>NUCLEOTIDE SEQUENCE [LARGE SCALE GENOMIC DNA]</scope>
    <source>
        <strain evidence="2">TBRC 5832</strain>
    </source>
</reference>
<organism evidence="1 2">
    <name type="scientific">Actinoplanes subglobosus</name>
    <dbReference type="NCBI Taxonomy" id="1547892"/>
    <lineage>
        <taxon>Bacteria</taxon>
        <taxon>Bacillati</taxon>
        <taxon>Actinomycetota</taxon>
        <taxon>Actinomycetes</taxon>
        <taxon>Micromonosporales</taxon>
        <taxon>Micromonosporaceae</taxon>
        <taxon>Actinoplanes</taxon>
    </lineage>
</organism>
<evidence type="ECO:0000313" key="1">
    <source>
        <dbReference type="EMBL" id="MFC4071935.1"/>
    </source>
</evidence>
<comment type="caution">
    <text evidence="1">The sequence shown here is derived from an EMBL/GenBank/DDBJ whole genome shotgun (WGS) entry which is preliminary data.</text>
</comment>
<dbReference type="SUPFAM" id="SSF53335">
    <property type="entry name" value="S-adenosyl-L-methionine-dependent methyltransferases"/>
    <property type="match status" value="1"/>
</dbReference>
<dbReference type="Proteomes" id="UP001595867">
    <property type="component" value="Unassembled WGS sequence"/>
</dbReference>
<dbReference type="Gene3D" id="3.40.50.150">
    <property type="entry name" value="Vaccinia Virus protein VP39"/>
    <property type="match status" value="1"/>
</dbReference>
<dbReference type="Pfam" id="PF04672">
    <property type="entry name" value="Methyltransf_19"/>
    <property type="match status" value="1"/>
</dbReference>
<dbReference type="InterPro" id="IPR006764">
    <property type="entry name" value="SAM_dep_MeTrfase_SAV2177_type"/>
</dbReference>
<keyword evidence="2" id="KW-1185">Reference proteome</keyword>
<sequence length="270" mass="29236">MTSDSPGRSWPQQPFDASVPQSARVWNYWLGGKDNFAPDRELGDQIEQILPGIRDIARESRLFLTRAVRYLVGDVGIRQFLDIGAGLPATDNTHTIAQILNPDARVVYVDNDPLVLAHARALLTGSADGITACIEADIRDPDRILHSVERALDLTEPIGLMMLCVLGHIEDYEQARASVDRLVTALPPGSYVVVSDGTNVVDPEGSDEATRLSLKAGIPYIPRHPDQIAGYVHGLELVEPGVVSSSLWRSDPGAGSPAVLDVFCGVARKQ</sequence>
<gene>
    <name evidence="1" type="ORF">ACFO0C_43975</name>
</gene>
<name>A0ABV8JA70_9ACTN</name>
<keyword evidence="1" id="KW-0808">Transferase</keyword>
<dbReference type="GO" id="GO:0032259">
    <property type="term" value="P:methylation"/>
    <property type="evidence" value="ECO:0007669"/>
    <property type="project" value="UniProtKB-KW"/>
</dbReference>
<proteinExistence type="predicted"/>
<evidence type="ECO:0000313" key="2">
    <source>
        <dbReference type="Proteomes" id="UP001595867"/>
    </source>
</evidence>